<evidence type="ECO:0000313" key="3">
    <source>
        <dbReference type="EMBL" id="EAS03596.2"/>
    </source>
</evidence>
<feature type="transmembrane region" description="Helical" evidence="2">
    <location>
        <begin position="1426"/>
        <end position="1453"/>
    </location>
</feature>
<dbReference type="InterPro" id="IPR052994">
    <property type="entry name" value="Tiny_macrocysts_regulators"/>
</dbReference>
<accession>Q245N7</accession>
<protein>
    <submittedName>
        <fullName evidence="3">Transmembrane protein, putative</fullName>
    </submittedName>
</protein>
<dbReference type="GeneID" id="7844509"/>
<keyword evidence="2" id="KW-0472">Membrane</keyword>
<feature type="transmembrane region" description="Helical" evidence="2">
    <location>
        <begin position="1094"/>
        <end position="1118"/>
    </location>
</feature>
<feature type="compositionally biased region" description="Polar residues" evidence="1">
    <location>
        <begin position="699"/>
        <end position="710"/>
    </location>
</feature>
<evidence type="ECO:0000256" key="2">
    <source>
        <dbReference type="SAM" id="Phobius"/>
    </source>
</evidence>
<gene>
    <name evidence="3" type="ORF">TTHERM_00247120</name>
</gene>
<feature type="region of interest" description="Disordered" evidence="1">
    <location>
        <begin position="778"/>
        <end position="799"/>
    </location>
</feature>
<feature type="region of interest" description="Disordered" evidence="1">
    <location>
        <begin position="412"/>
        <end position="462"/>
    </location>
</feature>
<dbReference type="KEGG" id="tet:TTHERM_00247120"/>
<feature type="compositionally biased region" description="Basic and acidic residues" evidence="1">
    <location>
        <begin position="437"/>
        <end position="462"/>
    </location>
</feature>
<proteinExistence type="predicted"/>
<dbReference type="EMBL" id="GG662474">
    <property type="protein sequence ID" value="EAS03596.2"/>
    <property type="molecule type" value="Genomic_DNA"/>
</dbReference>
<feature type="compositionally biased region" description="Low complexity" evidence="1">
    <location>
        <begin position="686"/>
        <end position="698"/>
    </location>
</feature>
<keyword evidence="2 3" id="KW-0812">Transmembrane</keyword>
<keyword evidence="4" id="KW-1185">Reference proteome</keyword>
<dbReference type="PANTHER" id="PTHR31600:SF2">
    <property type="entry name" value="GAMETE ENRICHED GENE 10 PROTEIN-RELATED"/>
    <property type="match status" value="1"/>
</dbReference>
<feature type="compositionally biased region" description="Basic residues" evidence="1">
    <location>
        <begin position="819"/>
        <end position="829"/>
    </location>
</feature>
<name>Q245N7_TETTS</name>
<feature type="transmembrane region" description="Helical" evidence="2">
    <location>
        <begin position="896"/>
        <end position="919"/>
    </location>
</feature>
<reference evidence="4" key="1">
    <citation type="journal article" date="2006" name="PLoS Biol.">
        <title>Macronuclear genome sequence of the ciliate Tetrahymena thermophila, a model eukaryote.</title>
        <authorList>
            <person name="Eisen J.A."/>
            <person name="Coyne R.S."/>
            <person name="Wu M."/>
            <person name="Wu D."/>
            <person name="Thiagarajan M."/>
            <person name="Wortman J.R."/>
            <person name="Badger J.H."/>
            <person name="Ren Q."/>
            <person name="Amedeo P."/>
            <person name="Jones K.M."/>
            <person name="Tallon L.J."/>
            <person name="Delcher A.L."/>
            <person name="Salzberg S.L."/>
            <person name="Silva J.C."/>
            <person name="Haas B.J."/>
            <person name="Majoros W.H."/>
            <person name="Farzad M."/>
            <person name="Carlton J.M."/>
            <person name="Smith R.K. Jr."/>
            <person name="Garg J."/>
            <person name="Pearlman R.E."/>
            <person name="Karrer K.M."/>
            <person name="Sun L."/>
            <person name="Manning G."/>
            <person name="Elde N.C."/>
            <person name="Turkewitz A.P."/>
            <person name="Asai D.J."/>
            <person name="Wilkes D.E."/>
            <person name="Wang Y."/>
            <person name="Cai H."/>
            <person name="Collins K."/>
            <person name="Stewart B.A."/>
            <person name="Lee S.R."/>
            <person name="Wilamowska K."/>
            <person name="Weinberg Z."/>
            <person name="Ruzzo W.L."/>
            <person name="Wloga D."/>
            <person name="Gaertig J."/>
            <person name="Frankel J."/>
            <person name="Tsao C.-C."/>
            <person name="Gorovsky M.A."/>
            <person name="Keeling P.J."/>
            <person name="Waller R.F."/>
            <person name="Patron N.J."/>
            <person name="Cherry J.M."/>
            <person name="Stover N.A."/>
            <person name="Krieger C.J."/>
            <person name="del Toro C."/>
            <person name="Ryder H.F."/>
            <person name="Williamson S.C."/>
            <person name="Barbeau R.A."/>
            <person name="Hamilton E.P."/>
            <person name="Orias E."/>
        </authorList>
    </citation>
    <scope>NUCLEOTIDE SEQUENCE [LARGE SCALE GENOMIC DNA]</scope>
    <source>
        <strain evidence="4">SB210</strain>
    </source>
</reference>
<feature type="region of interest" description="Disordered" evidence="1">
    <location>
        <begin position="680"/>
        <end position="710"/>
    </location>
</feature>
<feature type="region of interest" description="Disordered" evidence="1">
    <location>
        <begin position="814"/>
        <end position="848"/>
    </location>
</feature>
<dbReference type="RefSeq" id="XP_001023841.2">
    <property type="nucleotide sequence ID" value="XM_001023841.2"/>
</dbReference>
<dbReference type="Proteomes" id="UP000009168">
    <property type="component" value="Unassembled WGS sequence"/>
</dbReference>
<sequence>MISEETLKYCNHINDLIPNPIRQHHNQIVQNFLKTGKSKSFRKLSKIYIRDKLNYAQECIIFFDIDSLQLNDLSLITFIKPIRSYSSTVSLFFDFDGNLQCSTPNIWQNLFQKEEMIEFEKTHLHNLSWYSLFPKIQEYITSNQTQERNFNKFFKVKMFLPKENSVNSKSQSASSFNIPKVFYESQKVQSSYKQRGFIEFEVALNVIQQPYQNRQQGRYERYYIFELDDIKKIRDDSTSGNSTSFTKLDSSFKTNTADNISVNSAIKITNGLETEQNTNEDEADHIRQQNLLKNKKKSQDSTNQISKNAQQVNNIQLDKVVKQDVLEQQTNNQNQIQLQNQSKVVASNGSDNKQQILEKSPTFKNQSSSDLGKTIYQGQNRDQFSPSRLNNTSTYWTFNNFMSSEEVIPIRDQRSTSQQQINGNQIRVKKSSSIHQENNKDLEVIQEHIDSKSPRESDRKESVEESFQYQYISLQKEFISDHQEKANKYFQQDLDLSPVQLNPTDKYTLQKKQQENSNNNNNQLDGKLINKKIDIDQNDEATKLDFKYNQDISNLLSNKNNSQSNQYLIKTNQELNDLKQFQDLSKQEIKLNYDLSNYDYSINGQKNLYQETDYKELEVISIDRNYGVKDANNNQILQNHSFYENQIKPSNKINIQNDIQKQQQMNAISKGNQQIFYDNKSEESSSDSNQAQQDKNQNLSPQYYGLTSPTMQFVSPRDVNQQILQLSAKNLLNSTSEETSGVSLNNQSYLPFSQNQLISPKNSSFQQLQKVEKIEECVTEEDDENDTQHKRKTQQKKQDLNQKLFFQSRIKSQYYDKSQKKKKHQSRRQKFMESMEITSTNQPNMDQKEEEANQIKNNYQSSVANTNKFGRYQYLQKYQKLHYFMESKSNPKSLMYFLYLRITELVASIILISSFTIFIKTLINNHQSNIQILKYQSEFLGPIDQGFGCIWQGVNYYFQMATKVRNYTTYKQHINFISANINYTYTNLKSFSEVDQSNPVILDFLDSQTYLFQPDGYKNVNTVLQYNRLIIYQLVKAFKYISNWNWDKLQDISVYEFDVGFLNANIMAITDLFSKISQQTMDSLQNDVSYQNQLILIILIIMMLVFCILSAISTNFYVKYLRLKEALIELFRYIDKAWADNEIERSKKSLQQIENYNNLNFLNGYNFSLEEKDSHLGSMEDKKNSSIKSYRQGNNSKSFKIVQKRFVNKILILIMYFIFVAGTTSCLIGVYIYNTQYINSYVSACKTYQKFADSHSLVSRLTGLQEFYYSITANWFKYMNYSNITTSIPEYNNLLIQAQNFVSSELQNTQNLGSNQFLDDFQNFIVSLQNTNLCTQILNMQDYNLQLCQQIQSGSMQTGIITTFTQLLNDLNNEHKITNFNITLRNPRYPDGDHLEAGIMCTRILKYASDILNRDIQQMIDSAWKIMLLMTILFLMFMLILNLSLVLYGYYYFVQDYKYTKRCLLLLPLNTLILENAFNSNLRILYLQNGLMDEQ</sequence>
<feature type="compositionally biased region" description="Polar residues" evidence="1">
    <location>
        <begin position="836"/>
        <end position="845"/>
    </location>
</feature>
<keyword evidence="2" id="KW-1133">Transmembrane helix</keyword>
<dbReference type="InParanoid" id="Q245N7"/>
<feature type="region of interest" description="Disordered" evidence="1">
    <location>
        <begin position="359"/>
        <end position="388"/>
    </location>
</feature>
<dbReference type="HOGENOM" id="CLU_239725_0_0_1"/>
<evidence type="ECO:0000313" key="4">
    <source>
        <dbReference type="Proteomes" id="UP000009168"/>
    </source>
</evidence>
<feature type="transmembrane region" description="Helical" evidence="2">
    <location>
        <begin position="1210"/>
        <end position="1233"/>
    </location>
</feature>
<dbReference type="PANTHER" id="PTHR31600">
    <property type="entry name" value="TINY MACROCYSTS PROTEIN B-RELATED"/>
    <property type="match status" value="1"/>
</dbReference>
<feature type="compositionally biased region" description="Polar residues" evidence="1">
    <location>
        <begin position="415"/>
        <end position="426"/>
    </location>
</feature>
<organism evidence="3 4">
    <name type="scientific">Tetrahymena thermophila (strain SB210)</name>
    <dbReference type="NCBI Taxonomy" id="312017"/>
    <lineage>
        <taxon>Eukaryota</taxon>
        <taxon>Sar</taxon>
        <taxon>Alveolata</taxon>
        <taxon>Ciliophora</taxon>
        <taxon>Intramacronucleata</taxon>
        <taxon>Oligohymenophorea</taxon>
        <taxon>Hymenostomatida</taxon>
        <taxon>Tetrahymenina</taxon>
        <taxon>Tetrahymenidae</taxon>
        <taxon>Tetrahymena</taxon>
    </lineage>
</organism>
<evidence type="ECO:0000256" key="1">
    <source>
        <dbReference type="SAM" id="MobiDB-lite"/>
    </source>
</evidence>
<feature type="transmembrane region" description="Helical" evidence="2">
    <location>
        <begin position="1054"/>
        <end position="1074"/>
    </location>
</feature>